<dbReference type="Gene3D" id="3.90.1200.10">
    <property type="match status" value="1"/>
</dbReference>
<dbReference type="EMBL" id="BAEQ01000066">
    <property type="protein sequence ID" value="GAC30760.1"/>
    <property type="molecule type" value="Genomic_DNA"/>
</dbReference>
<protein>
    <recommendedName>
        <fullName evidence="3">CHK kinase-like domain-containing protein</fullName>
    </recommendedName>
</protein>
<comment type="caution">
    <text evidence="1">The sequence shown here is derived from an EMBL/GenBank/DDBJ whole genome shotgun (WGS) entry which is preliminary data.</text>
</comment>
<dbReference type="Pfam" id="PF02958">
    <property type="entry name" value="EcKL"/>
    <property type="match status" value="1"/>
</dbReference>
<evidence type="ECO:0000313" key="1">
    <source>
        <dbReference type="EMBL" id="GAC30760.1"/>
    </source>
</evidence>
<name>K7A5L2_9ALTE</name>
<evidence type="ECO:0008006" key="3">
    <source>
        <dbReference type="Google" id="ProtNLM"/>
    </source>
</evidence>
<reference evidence="2" key="1">
    <citation type="journal article" date="2014" name="Environ. Microbiol.">
        <title>Comparative genomics of the marine bacterial genus Glaciecola reveals the high degree of genomic diversity and genomic characteristic for cold adaptation.</title>
        <authorList>
            <person name="Qin Q.L."/>
            <person name="Xie B.B."/>
            <person name="Yu Y."/>
            <person name="Shu Y.L."/>
            <person name="Rong J.C."/>
            <person name="Zhang Y.J."/>
            <person name="Zhao D.L."/>
            <person name="Chen X.L."/>
            <person name="Zhang X.Y."/>
            <person name="Chen B."/>
            <person name="Zhou B.C."/>
            <person name="Zhang Y.Z."/>
        </authorList>
    </citation>
    <scope>NUCLEOTIDE SEQUENCE [LARGE SCALE GENOMIC DNA]</scope>
    <source>
        <strain evidence="2">ACAM 615</strain>
    </source>
</reference>
<dbReference type="AlphaFoldDB" id="K7A5L2"/>
<dbReference type="InterPro" id="IPR004119">
    <property type="entry name" value="EcKL"/>
</dbReference>
<dbReference type="STRING" id="1121922.GCA_000428905_03531"/>
<dbReference type="RefSeq" id="WP_006015357.1">
    <property type="nucleotide sequence ID" value="NZ_AUAV01000023.1"/>
</dbReference>
<gene>
    <name evidence="1" type="ORF">GPAL_3920</name>
</gene>
<proteinExistence type="predicted"/>
<dbReference type="SUPFAM" id="SSF56112">
    <property type="entry name" value="Protein kinase-like (PK-like)"/>
    <property type="match status" value="1"/>
</dbReference>
<evidence type="ECO:0000313" key="2">
    <source>
        <dbReference type="Proteomes" id="UP000006251"/>
    </source>
</evidence>
<dbReference type="Proteomes" id="UP000006251">
    <property type="component" value="Unassembled WGS sequence"/>
</dbReference>
<accession>K7A5L2</accession>
<dbReference type="InterPro" id="IPR011009">
    <property type="entry name" value="Kinase-like_dom_sf"/>
</dbReference>
<sequence length="139" mass="15866">MIALILSRLNLNLFFVHGDAKLANFCFCANGNNLAAVDFQYVGRGAGIKDLMYFLGSCLNESELALHADNLFDEYFSILKMAIEHYHVEVDFTALETEWRDLLPFAWADFERFLIGWATTHYKLNAFTKKQTIIALANC</sequence>
<organism evidence="1 2">
    <name type="scientific">Brumicola pallidula DSM 14239 = ACAM 615</name>
    <dbReference type="NCBI Taxonomy" id="1121922"/>
    <lineage>
        <taxon>Bacteria</taxon>
        <taxon>Pseudomonadati</taxon>
        <taxon>Pseudomonadota</taxon>
        <taxon>Gammaproteobacteria</taxon>
        <taxon>Alteromonadales</taxon>
        <taxon>Alteromonadaceae</taxon>
        <taxon>Brumicola</taxon>
    </lineage>
</organism>
<keyword evidence="2" id="KW-1185">Reference proteome</keyword>